<evidence type="ECO:0000313" key="2">
    <source>
        <dbReference type="EMBL" id="GAQ81810.1"/>
    </source>
</evidence>
<accession>A0A1Y1HT57</accession>
<keyword evidence="1" id="KW-1133">Transmembrane helix</keyword>
<keyword evidence="1" id="KW-0812">Transmembrane</keyword>
<organism evidence="2 3">
    <name type="scientific">Klebsormidium nitens</name>
    <name type="common">Green alga</name>
    <name type="synonym">Ulothrix nitens</name>
    <dbReference type="NCBI Taxonomy" id="105231"/>
    <lineage>
        <taxon>Eukaryota</taxon>
        <taxon>Viridiplantae</taxon>
        <taxon>Streptophyta</taxon>
        <taxon>Klebsormidiophyceae</taxon>
        <taxon>Klebsormidiales</taxon>
        <taxon>Klebsormidiaceae</taxon>
        <taxon>Klebsormidium</taxon>
    </lineage>
</organism>
<evidence type="ECO:0000313" key="3">
    <source>
        <dbReference type="Proteomes" id="UP000054558"/>
    </source>
</evidence>
<reference evidence="2 3" key="1">
    <citation type="journal article" date="2014" name="Nat. Commun.">
        <title>Klebsormidium flaccidum genome reveals primary factors for plant terrestrial adaptation.</title>
        <authorList>
            <person name="Hori K."/>
            <person name="Maruyama F."/>
            <person name="Fujisawa T."/>
            <person name="Togashi T."/>
            <person name="Yamamoto N."/>
            <person name="Seo M."/>
            <person name="Sato S."/>
            <person name="Yamada T."/>
            <person name="Mori H."/>
            <person name="Tajima N."/>
            <person name="Moriyama T."/>
            <person name="Ikeuchi M."/>
            <person name="Watanabe M."/>
            <person name="Wada H."/>
            <person name="Kobayashi K."/>
            <person name="Saito M."/>
            <person name="Masuda T."/>
            <person name="Sasaki-Sekimoto Y."/>
            <person name="Mashiguchi K."/>
            <person name="Awai K."/>
            <person name="Shimojima M."/>
            <person name="Masuda S."/>
            <person name="Iwai M."/>
            <person name="Nobusawa T."/>
            <person name="Narise T."/>
            <person name="Kondo S."/>
            <person name="Saito H."/>
            <person name="Sato R."/>
            <person name="Murakawa M."/>
            <person name="Ihara Y."/>
            <person name="Oshima-Yamada Y."/>
            <person name="Ohtaka K."/>
            <person name="Satoh M."/>
            <person name="Sonobe K."/>
            <person name="Ishii M."/>
            <person name="Ohtani R."/>
            <person name="Kanamori-Sato M."/>
            <person name="Honoki R."/>
            <person name="Miyazaki D."/>
            <person name="Mochizuki H."/>
            <person name="Umetsu J."/>
            <person name="Higashi K."/>
            <person name="Shibata D."/>
            <person name="Kamiya Y."/>
            <person name="Sato N."/>
            <person name="Nakamura Y."/>
            <person name="Tabata S."/>
            <person name="Ida S."/>
            <person name="Kurokawa K."/>
            <person name="Ohta H."/>
        </authorList>
    </citation>
    <scope>NUCLEOTIDE SEQUENCE [LARGE SCALE GENOMIC DNA]</scope>
    <source>
        <strain evidence="2 3">NIES-2285</strain>
    </source>
</reference>
<dbReference type="Proteomes" id="UP000054558">
    <property type="component" value="Unassembled WGS sequence"/>
</dbReference>
<feature type="transmembrane region" description="Helical" evidence="1">
    <location>
        <begin position="89"/>
        <end position="107"/>
    </location>
</feature>
<sequence length="199" mass="21882">MQRPRSILKCFRKNGLSNRDLLFRSRSQIGRINRHHQRPGPSFLDKSKTFSSHPQNRLFPLFGYSGLAAIPGNCQYLQLCAMASVTRSAVLLLALVAMVVSATAARMDPVQDVAASEASPDLEQDALELPGRSQMYGCPKIASSWCQGRTGVCNPNDTAQCKCGSPPWVKKPWEWTMGRLCDAGLKCQVKGQDTVCVPK</sequence>
<evidence type="ECO:0000256" key="1">
    <source>
        <dbReference type="SAM" id="Phobius"/>
    </source>
</evidence>
<keyword evidence="1" id="KW-0472">Membrane</keyword>
<proteinExistence type="predicted"/>
<dbReference type="EMBL" id="DF237040">
    <property type="protein sequence ID" value="GAQ81810.1"/>
    <property type="molecule type" value="Genomic_DNA"/>
</dbReference>
<gene>
    <name evidence="2" type="ORF">KFL_000910290</name>
</gene>
<dbReference type="AlphaFoldDB" id="A0A1Y1HT57"/>
<name>A0A1Y1HT57_KLENI</name>
<keyword evidence="3" id="KW-1185">Reference proteome</keyword>
<protein>
    <submittedName>
        <fullName evidence="2">Uncharacterized protein</fullName>
    </submittedName>
</protein>